<organism evidence="1 2">
    <name type="scientific">Novipirellula caenicola</name>
    <dbReference type="NCBI Taxonomy" id="1536901"/>
    <lineage>
        <taxon>Bacteria</taxon>
        <taxon>Pseudomonadati</taxon>
        <taxon>Planctomycetota</taxon>
        <taxon>Planctomycetia</taxon>
        <taxon>Pirellulales</taxon>
        <taxon>Pirellulaceae</taxon>
        <taxon>Novipirellula</taxon>
    </lineage>
</organism>
<accession>A0ABP9VT08</accession>
<dbReference type="Proteomes" id="UP001416858">
    <property type="component" value="Unassembled WGS sequence"/>
</dbReference>
<reference evidence="1 2" key="1">
    <citation type="submission" date="2024-02" db="EMBL/GenBank/DDBJ databases">
        <title>Rhodopirellula caenicola NBRC 110016.</title>
        <authorList>
            <person name="Ichikawa N."/>
            <person name="Katano-Makiyama Y."/>
            <person name="Hidaka K."/>
        </authorList>
    </citation>
    <scope>NUCLEOTIDE SEQUENCE [LARGE SCALE GENOMIC DNA]</scope>
    <source>
        <strain evidence="1 2">NBRC 110016</strain>
    </source>
</reference>
<sequence>MPKTRCFPVLYGVALGCGRRLKTSTVAGFKWPILKTGNPHIAAMHFALRSGADKNFSENRLGIDQTCLDQRGYLGCGK</sequence>
<keyword evidence="2" id="KW-1185">Reference proteome</keyword>
<name>A0ABP9VT08_9BACT</name>
<proteinExistence type="predicted"/>
<dbReference type="EMBL" id="BAABRO010000008">
    <property type="protein sequence ID" value="GAA5508291.1"/>
    <property type="molecule type" value="Genomic_DNA"/>
</dbReference>
<dbReference type="PROSITE" id="PS51257">
    <property type="entry name" value="PROKAR_LIPOPROTEIN"/>
    <property type="match status" value="1"/>
</dbReference>
<protein>
    <submittedName>
        <fullName evidence="1">Uncharacterized protein</fullName>
    </submittedName>
</protein>
<evidence type="ECO:0000313" key="1">
    <source>
        <dbReference type="EMBL" id="GAA5508291.1"/>
    </source>
</evidence>
<evidence type="ECO:0000313" key="2">
    <source>
        <dbReference type="Proteomes" id="UP001416858"/>
    </source>
</evidence>
<comment type="caution">
    <text evidence="1">The sequence shown here is derived from an EMBL/GenBank/DDBJ whole genome shotgun (WGS) entry which is preliminary data.</text>
</comment>
<gene>
    <name evidence="1" type="ORF">Rcae01_03757</name>
</gene>